<dbReference type="Proteomes" id="UP001148662">
    <property type="component" value="Unassembled WGS sequence"/>
</dbReference>
<gene>
    <name evidence="1" type="ORF">NM688_g7295</name>
</gene>
<accession>A0ACC1S6V4</accession>
<name>A0ACC1S6V4_9APHY</name>
<protein>
    <submittedName>
        <fullName evidence="1">Uncharacterized protein</fullName>
    </submittedName>
</protein>
<comment type="caution">
    <text evidence="1">The sequence shown here is derived from an EMBL/GenBank/DDBJ whole genome shotgun (WGS) entry which is preliminary data.</text>
</comment>
<organism evidence="1 2">
    <name type="scientific">Phlebia brevispora</name>
    <dbReference type="NCBI Taxonomy" id="194682"/>
    <lineage>
        <taxon>Eukaryota</taxon>
        <taxon>Fungi</taxon>
        <taxon>Dikarya</taxon>
        <taxon>Basidiomycota</taxon>
        <taxon>Agaricomycotina</taxon>
        <taxon>Agaricomycetes</taxon>
        <taxon>Polyporales</taxon>
        <taxon>Meruliaceae</taxon>
        <taxon>Phlebia</taxon>
    </lineage>
</organism>
<reference evidence="1" key="1">
    <citation type="submission" date="2022-07" db="EMBL/GenBank/DDBJ databases">
        <title>Genome Sequence of Phlebia brevispora.</title>
        <authorList>
            <person name="Buettner E."/>
        </authorList>
    </citation>
    <scope>NUCLEOTIDE SEQUENCE</scope>
    <source>
        <strain evidence="1">MPL23</strain>
    </source>
</reference>
<dbReference type="EMBL" id="JANHOG010001673">
    <property type="protein sequence ID" value="KAJ3533354.1"/>
    <property type="molecule type" value="Genomic_DNA"/>
</dbReference>
<sequence>MVGTTSKSSHNLSGSERGVDDMNYNPQADARSDNAAFDPNFDNEDFHPVGARGAGNQPTGRNWEKEDQETSRSDQIGQIPPSEVDDLLNSATSEEKGAQSRTRGVKNDAWKQDRELDNAFVNTGLAEAD</sequence>
<keyword evidence="2" id="KW-1185">Reference proteome</keyword>
<evidence type="ECO:0000313" key="1">
    <source>
        <dbReference type="EMBL" id="KAJ3533354.1"/>
    </source>
</evidence>
<proteinExistence type="predicted"/>
<evidence type="ECO:0000313" key="2">
    <source>
        <dbReference type="Proteomes" id="UP001148662"/>
    </source>
</evidence>